<gene>
    <name evidence="3" type="ORF">HAHE_28880</name>
</gene>
<dbReference type="Gene3D" id="3.40.50.720">
    <property type="entry name" value="NAD(P)-binding Rossmann-like Domain"/>
    <property type="match status" value="1"/>
</dbReference>
<dbReference type="PANTHER" id="PTHR43477:SF1">
    <property type="entry name" value="DIHYDROANTICAPSIN 7-DEHYDROGENASE"/>
    <property type="match status" value="1"/>
</dbReference>
<dbReference type="InterPro" id="IPR002347">
    <property type="entry name" value="SDR_fam"/>
</dbReference>
<dbReference type="PANTHER" id="PTHR43477">
    <property type="entry name" value="DIHYDROANTICAPSIN 7-DEHYDROGENASE"/>
    <property type="match status" value="1"/>
</dbReference>
<name>A0ABM7RHH3_9BACT</name>
<accession>A0ABM7RHH3</accession>
<comment type="similarity">
    <text evidence="1">Belongs to the short-chain dehydrogenases/reductases (SDR) family.</text>
</comment>
<sequence>MEHPILIIGGNSGIGLATVERLGRDNLSMLAAARDTSRLVELGVQTLPFDASKEPDFELPEKLGGLVYFPGTINLKPFHRLSDDDFLSDFQTNCLGAVRVIRKALPALKAGAPSSVVLFSTVAVAQGMPFHASVAAAKAAVEGLGKSLAAELAPHVRVNVIAPSLTDTPLASGLLGSDAKREAAEKRHPLQSIGRPEDVAGLVAFLLSDASKFMTGQVLRPDGGLSNVRTF</sequence>
<reference evidence="3 4" key="1">
    <citation type="submission" date="2021-06" db="EMBL/GenBank/DDBJ databases">
        <title>Complete genome of Haloferula helveola possessing various polysaccharide degrading enzymes.</title>
        <authorList>
            <person name="Takami H."/>
            <person name="Huang C."/>
            <person name="Hamasaki K."/>
        </authorList>
    </citation>
    <scope>NUCLEOTIDE SEQUENCE [LARGE SCALE GENOMIC DNA]</scope>
    <source>
        <strain evidence="3 4">CN-1</strain>
    </source>
</reference>
<dbReference type="Proteomes" id="UP001374893">
    <property type="component" value="Chromosome"/>
</dbReference>
<protein>
    <submittedName>
        <fullName evidence="3">Oxidoreductase</fullName>
    </submittedName>
</protein>
<keyword evidence="2" id="KW-0560">Oxidoreductase</keyword>
<organism evidence="3 4">
    <name type="scientific">Haloferula helveola</name>
    <dbReference type="NCBI Taxonomy" id="490095"/>
    <lineage>
        <taxon>Bacteria</taxon>
        <taxon>Pseudomonadati</taxon>
        <taxon>Verrucomicrobiota</taxon>
        <taxon>Verrucomicrobiia</taxon>
        <taxon>Verrucomicrobiales</taxon>
        <taxon>Verrucomicrobiaceae</taxon>
        <taxon>Haloferula</taxon>
    </lineage>
</organism>
<dbReference type="EMBL" id="AP024702">
    <property type="protein sequence ID" value="BCX48980.1"/>
    <property type="molecule type" value="Genomic_DNA"/>
</dbReference>
<dbReference type="SUPFAM" id="SSF51735">
    <property type="entry name" value="NAD(P)-binding Rossmann-fold domains"/>
    <property type="match status" value="1"/>
</dbReference>
<dbReference type="InterPro" id="IPR051122">
    <property type="entry name" value="SDR_DHRS6-like"/>
</dbReference>
<dbReference type="Pfam" id="PF13561">
    <property type="entry name" value="adh_short_C2"/>
    <property type="match status" value="1"/>
</dbReference>
<proteinExistence type="inferred from homology"/>
<dbReference type="RefSeq" id="WP_338685404.1">
    <property type="nucleotide sequence ID" value="NZ_AP024702.1"/>
</dbReference>
<dbReference type="InterPro" id="IPR036291">
    <property type="entry name" value="NAD(P)-bd_dom_sf"/>
</dbReference>
<dbReference type="CDD" id="cd05233">
    <property type="entry name" value="SDR_c"/>
    <property type="match status" value="1"/>
</dbReference>
<keyword evidence="4" id="KW-1185">Reference proteome</keyword>
<evidence type="ECO:0000256" key="1">
    <source>
        <dbReference type="ARBA" id="ARBA00006484"/>
    </source>
</evidence>
<evidence type="ECO:0000256" key="2">
    <source>
        <dbReference type="ARBA" id="ARBA00023002"/>
    </source>
</evidence>
<evidence type="ECO:0000313" key="3">
    <source>
        <dbReference type="EMBL" id="BCX48980.1"/>
    </source>
</evidence>
<dbReference type="PRINTS" id="PR00081">
    <property type="entry name" value="GDHRDH"/>
</dbReference>
<evidence type="ECO:0000313" key="4">
    <source>
        <dbReference type="Proteomes" id="UP001374893"/>
    </source>
</evidence>